<feature type="non-terminal residue" evidence="1">
    <location>
        <position position="1"/>
    </location>
</feature>
<name>A0ACC1M281_9FUNG</name>
<sequence length="565" mass="59606">VHRDFGADNGGDWIASTGDPLYYRIDREVSPGSSLTDEEFSRGSIQGQGPMSRNSNLDAYLPIPGLVSYGDQQPLPRSEYLSARAQPSRAQANELAFEMYESLLPALRRLPGHENYNFGSASSDGPRYLSQTTTNQVEVVGTSLSGLGDAFVELGHSLQSVGSQWQNRGSQQPSTTAYSAENMQSLLQAARQLIVATSVASPFLQTIPAQPSSNQAPAPASRARDRARELHAAAHSLLRRSPEQAAVFMANHRRARRLQNIDTAMDVSRPRPRTTVEIELTMNHMEPPSQPQPQQQPPPQPRPRPTSAAPMPAQAADTGQSAQNEELMRFVEHLRSVVDGALRDTPPDPAGTSSPTYNPPRSDQGSDARVRFPEPSVAIIGLADRLGAIGSQIGSQTARSDRSNLSTTTEHGSVSDASTRVPRVFAINVGSNGAVSQIPTGFSLPNNPFSISSIFLGTEAGSTASTSRRASMASNTSAAPANDASSSVGNAPGQAAAAATTIRSQDSASSGPRTGEVRTRSNTLSVSSSGNAADAASSSSSQGSRKRHRAEEAPPCDGSQGSSGD</sequence>
<protein>
    <submittedName>
        <fullName evidence="1">Uncharacterized protein</fullName>
    </submittedName>
</protein>
<comment type="caution">
    <text evidence="1">The sequence shown here is derived from an EMBL/GenBank/DDBJ whole genome shotgun (WGS) entry which is preliminary data.</text>
</comment>
<dbReference type="Proteomes" id="UP001139981">
    <property type="component" value="Unassembled WGS sequence"/>
</dbReference>
<reference evidence="1" key="1">
    <citation type="submission" date="2022-07" db="EMBL/GenBank/DDBJ databases">
        <title>Phylogenomic reconstructions and comparative analyses of Kickxellomycotina fungi.</title>
        <authorList>
            <person name="Reynolds N.K."/>
            <person name="Stajich J.E."/>
            <person name="Barry K."/>
            <person name="Grigoriev I.V."/>
            <person name="Crous P."/>
            <person name="Smith M.E."/>
        </authorList>
    </citation>
    <scope>NUCLEOTIDE SEQUENCE</scope>
    <source>
        <strain evidence="1">CBS 190363</strain>
    </source>
</reference>
<accession>A0ACC1M281</accession>
<gene>
    <name evidence="1" type="ORF">IWW38_003256</name>
</gene>
<feature type="non-terminal residue" evidence="1">
    <location>
        <position position="565"/>
    </location>
</feature>
<dbReference type="EMBL" id="JANBVB010000754">
    <property type="protein sequence ID" value="KAJ2892341.1"/>
    <property type="molecule type" value="Genomic_DNA"/>
</dbReference>
<evidence type="ECO:0000313" key="2">
    <source>
        <dbReference type="Proteomes" id="UP001139981"/>
    </source>
</evidence>
<keyword evidence="2" id="KW-1185">Reference proteome</keyword>
<evidence type="ECO:0000313" key="1">
    <source>
        <dbReference type="EMBL" id="KAJ2892341.1"/>
    </source>
</evidence>
<proteinExistence type="predicted"/>
<organism evidence="1 2">
    <name type="scientific">Coemansia aciculifera</name>
    <dbReference type="NCBI Taxonomy" id="417176"/>
    <lineage>
        <taxon>Eukaryota</taxon>
        <taxon>Fungi</taxon>
        <taxon>Fungi incertae sedis</taxon>
        <taxon>Zoopagomycota</taxon>
        <taxon>Kickxellomycotina</taxon>
        <taxon>Kickxellomycetes</taxon>
        <taxon>Kickxellales</taxon>
        <taxon>Kickxellaceae</taxon>
        <taxon>Coemansia</taxon>
    </lineage>
</organism>